<dbReference type="AlphaFoldDB" id="A0A345YIU2"/>
<keyword evidence="2" id="KW-0614">Plasmid</keyword>
<geneLocation type="plasmid" evidence="2 3">
    <name>unnamed</name>
</geneLocation>
<feature type="transmembrane region" description="Helical" evidence="1">
    <location>
        <begin position="6"/>
        <end position="29"/>
    </location>
</feature>
<evidence type="ECO:0000313" key="3">
    <source>
        <dbReference type="Proteomes" id="UP000254508"/>
    </source>
</evidence>
<keyword evidence="1" id="KW-0472">Membrane</keyword>
<name>A0A345YIU2_9SPHN</name>
<proteinExistence type="predicted"/>
<dbReference type="EMBL" id="CP031358">
    <property type="protein sequence ID" value="AXK43844.1"/>
    <property type="molecule type" value="Genomic_DNA"/>
</dbReference>
<accession>A0A345YIU2</accession>
<keyword evidence="1" id="KW-0812">Transmembrane</keyword>
<evidence type="ECO:0000313" key="2">
    <source>
        <dbReference type="EMBL" id="AXK43844.1"/>
    </source>
</evidence>
<dbReference type="RefSeq" id="WP_115418157.1">
    <property type="nucleotide sequence ID" value="NZ_CP031358.1"/>
</dbReference>
<protein>
    <submittedName>
        <fullName evidence="2">Uncharacterized protein</fullName>
    </submittedName>
</protein>
<gene>
    <name evidence="2" type="ORF">DVR09_15430</name>
</gene>
<sequence length="60" mass="6784">MFGINPAILIGLSAIFAVPGLIVFAFILLEKFTKPNFEWTEEMDEELEASLELRDARLRG</sequence>
<reference evidence="2 3" key="1">
    <citation type="submission" date="2018-07" db="EMBL/GenBank/DDBJ databases">
        <title>Genome sequence of Erythrobacter strain YH-07, an antagonistic bacterium isolated from Yellow Sea.</title>
        <authorList>
            <person name="Tang T."/>
            <person name="Liu Q."/>
            <person name="Sun X."/>
        </authorList>
    </citation>
    <scope>NUCLEOTIDE SEQUENCE [LARGE SCALE GENOMIC DNA]</scope>
    <source>
        <strain evidence="2 3">YH-07</strain>
        <plasmid evidence="2 3">unnamed</plasmid>
    </source>
</reference>
<dbReference type="Proteomes" id="UP000254508">
    <property type="component" value="Plasmid unnamed"/>
</dbReference>
<keyword evidence="1" id="KW-1133">Transmembrane helix</keyword>
<keyword evidence="3" id="KW-1185">Reference proteome</keyword>
<dbReference type="KEGG" id="err:DVR09_15430"/>
<evidence type="ECO:0000256" key="1">
    <source>
        <dbReference type="SAM" id="Phobius"/>
    </source>
</evidence>
<organism evidence="2 3">
    <name type="scientific">Erythrobacter aureus</name>
    <dbReference type="NCBI Taxonomy" id="2182384"/>
    <lineage>
        <taxon>Bacteria</taxon>
        <taxon>Pseudomonadati</taxon>
        <taxon>Pseudomonadota</taxon>
        <taxon>Alphaproteobacteria</taxon>
        <taxon>Sphingomonadales</taxon>
        <taxon>Erythrobacteraceae</taxon>
        <taxon>Erythrobacter/Porphyrobacter group</taxon>
        <taxon>Erythrobacter</taxon>
    </lineage>
</organism>